<comment type="caution">
    <text evidence="4">The sequence shown here is derived from an EMBL/GenBank/DDBJ whole genome shotgun (WGS) entry which is preliminary data.</text>
</comment>
<evidence type="ECO:0000313" key="4">
    <source>
        <dbReference type="EMBL" id="KJL23325.1"/>
    </source>
</evidence>
<feature type="domain" description="PucR C-terminal helix-turn-helix" evidence="2">
    <location>
        <begin position="471"/>
        <end position="528"/>
    </location>
</feature>
<dbReference type="Pfam" id="PF17853">
    <property type="entry name" value="GGDEF_2"/>
    <property type="match status" value="1"/>
</dbReference>
<reference evidence="4 5" key="1">
    <citation type="submission" date="2015-02" db="EMBL/GenBank/DDBJ databases">
        <title>Draft genome sequences of ten Microbacterium spp. with emphasis on heavy metal contaminated environments.</title>
        <authorList>
            <person name="Corretto E."/>
        </authorList>
    </citation>
    <scope>NUCLEOTIDE SEQUENCE [LARGE SCALE GENOMIC DNA]</scope>
    <source>
        <strain evidence="4 5">DSM 23848</strain>
    </source>
</reference>
<evidence type="ECO:0000256" key="1">
    <source>
        <dbReference type="ARBA" id="ARBA00006754"/>
    </source>
</evidence>
<evidence type="ECO:0000313" key="5">
    <source>
        <dbReference type="Proteomes" id="UP000033448"/>
    </source>
</evidence>
<comment type="similarity">
    <text evidence="1">Belongs to the CdaR family.</text>
</comment>
<dbReference type="Gene3D" id="1.10.10.2840">
    <property type="entry name" value="PucR C-terminal helix-turn-helix domain"/>
    <property type="match status" value="1"/>
</dbReference>
<sequence>MNHRPQVTLVRVLEALDTTLLTVVCGTVAPERTIEAIVIHDPRDEPDAPRNSLVMGVGVEEPELVRRLLPLLAQAGVTALVVRAPFAADEALRAEAEATGVVVLALNPGTTWAHLAGMLRSLMTPGDPDEARPVTFGGILAGDLFAVADAIAALLESPVTIEDRNAQLLAFSNGPEQQRAPGIRARPLPSQDVRALEESGALAQIARSEWPVEIATGSAGDEVRTAIAVRAGDEVLGTIWTAGTLTVERSASLHDAAKLVAMHMVWQRTDADVERRLRAELLRTALGGGPSAGEAVHRLGLREEPCVVLALTLHDPAAEQLPHAHLAAERKRVADAFAVHLSFAHPRSVSGLVGDVAYGVLPLASATDADDEGDSAERVATEFLTRMRSALRPLIGVGAVVAETALLPRSRASADRALRVLRAGIVDRQVARLDEVHAEALLLELAGSARDIPSGPLARLIAYDETHGSSLTETLEAWLDAFGDVGVAAAAKFVHPNTFRYRLRRVAEVGRIDLDDPNARFGAMMQLRLRAIAPER</sequence>
<evidence type="ECO:0000259" key="3">
    <source>
        <dbReference type="Pfam" id="PF17853"/>
    </source>
</evidence>
<dbReference type="OrthoDB" id="3190266at2"/>
<name>A0A0F0KT90_9MICO</name>
<dbReference type="AlphaFoldDB" id="A0A0F0KT90"/>
<accession>A0A0F0KT90</accession>
<dbReference type="InterPro" id="IPR042070">
    <property type="entry name" value="PucR_C-HTH_sf"/>
</dbReference>
<proteinExistence type="inferred from homology"/>
<protein>
    <submittedName>
        <fullName evidence="4">Carbohydrate diacid transcriptional activator CdaR</fullName>
    </submittedName>
</protein>
<keyword evidence="5" id="KW-1185">Reference proteome</keyword>
<dbReference type="EMBL" id="JYIT01000077">
    <property type="protein sequence ID" value="KJL23325.1"/>
    <property type="molecule type" value="Genomic_DNA"/>
</dbReference>
<dbReference type="Proteomes" id="UP000033448">
    <property type="component" value="Unassembled WGS sequence"/>
</dbReference>
<dbReference type="InterPro" id="IPR025736">
    <property type="entry name" value="PucR_C-HTH_dom"/>
</dbReference>
<dbReference type="PATRIC" id="fig|582680.7.peg.2160"/>
<dbReference type="InterPro" id="IPR051448">
    <property type="entry name" value="CdaR-like_regulators"/>
</dbReference>
<dbReference type="Pfam" id="PF13556">
    <property type="entry name" value="HTH_30"/>
    <property type="match status" value="1"/>
</dbReference>
<dbReference type="PANTHER" id="PTHR33744:SF17">
    <property type="entry name" value="CONSERVED PROTEIN"/>
    <property type="match status" value="1"/>
</dbReference>
<organism evidence="4 5">
    <name type="scientific">Microbacterium azadirachtae</name>
    <dbReference type="NCBI Taxonomy" id="582680"/>
    <lineage>
        <taxon>Bacteria</taxon>
        <taxon>Bacillati</taxon>
        <taxon>Actinomycetota</taxon>
        <taxon>Actinomycetes</taxon>
        <taxon>Micrococcales</taxon>
        <taxon>Microbacteriaceae</taxon>
        <taxon>Microbacterium</taxon>
    </lineage>
</organism>
<evidence type="ECO:0000259" key="2">
    <source>
        <dbReference type="Pfam" id="PF13556"/>
    </source>
</evidence>
<dbReference type="InterPro" id="IPR041522">
    <property type="entry name" value="CdaR_GGDEF"/>
</dbReference>
<dbReference type="RefSeq" id="WP_045250784.1">
    <property type="nucleotide sequence ID" value="NZ_FNGQ01000007.1"/>
</dbReference>
<dbReference type="PANTHER" id="PTHR33744">
    <property type="entry name" value="CARBOHYDRATE DIACID REGULATOR"/>
    <property type="match status" value="1"/>
</dbReference>
<gene>
    <name evidence="4" type="ORF">RL72_02113</name>
</gene>
<feature type="domain" description="CdaR GGDEF-like" evidence="3">
    <location>
        <begin position="294"/>
        <end position="420"/>
    </location>
</feature>